<sequence>MKSRSTGHSQMEAIKRYLRLEGATVYWRKLEGDLTRTERRHNTLFSGKVAGALNRKTGYRIIQLQGLHYREHVVVFFLHHGRWPESILDHKNGNKLDNHPSNLRESDHSKNAQNSKTSTRNTSGVRGVSFNKLRKKWKVKVTLEGVDYHGGWFDKFEDAKSKAISMRKELHKENLRDDECRKQDAGDRRNRKRSNPPRDEPVVRQHGGGDPPMCQEGTFGDGDGDRSSGSPA</sequence>
<feature type="region of interest" description="Disordered" evidence="1">
    <location>
        <begin position="88"/>
        <end position="127"/>
    </location>
</feature>
<keyword evidence="3" id="KW-0378">Hydrolase</keyword>
<dbReference type="SUPFAM" id="SSF54060">
    <property type="entry name" value="His-Me finger endonucleases"/>
    <property type="match status" value="1"/>
</dbReference>
<organism evidence="3">
    <name type="scientific">Klebsiella phage KP12</name>
    <dbReference type="NCBI Taxonomy" id="2923374"/>
    <lineage>
        <taxon>Viruses</taxon>
        <taxon>Duplodnaviria</taxon>
        <taxon>Heunggongvirae</taxon>
        <taxon>Uroviricota</taxon>
        <taxon>Caudoviricetes</taxon>
        <taxon>Vequintavirinae</taxon>
    </lineage>
</organism>
<feature type="compositionally biased region" description="Basic and acidic residues" evidence="1">
    <location>
        <begin position="88"/>
        <end position="110"/>
    </location>
</feature>
<reference evidence="3" key="1">
    <citation type="submission" date="2022-02" db="EMBL/GenBank/DDBJ databases">
        <authorList>
            <person name="Kim D."/>
            <person name="Kim Y."/>
            <person name="Lee S.-M."/>
            <person name="Kim H."/>
            <person name="Nong L.K."/>
        </authorList>
    </citation>
    <scope>NUCLEOTIDE SEQUENCE</scope>
</reference>
<keyword evidence="3" id="KW-0255">Endonuclease</keyword>
<name>A0A9E7CNB0_9CAUD</name>
<dbReference type="InterPro" id="IPR044925">
    <property type="entry name" value="His-Me_finger_sf"/>
</dbReference>
<evidence type="ECO:0000313" key="3">
    <source>
        <dbReference type="EMBL" id="UNI73613.1"/>
    </source>
</evidence>
<dbReference type="InterPro" id="IPR003615">
    <property type="entry name" value="HNH_nuc"/>
</dbReference>
<feature type="compositionally biased region" description="Polar residues" evidence="1">
    <location>
        <begin position="111"/>
        <end position="124"/>
    </location>
</feature>
<dbReference type="Gene3D" id="3.90.75.20">
    <property type="match status" value="1"/>
</dbReference>
<evidence type="ECO:0000259" key="2">
    <source>
        <dbReference type="Pfam" id="PF13392"/>
    </source>
</evidence>
<feature type="domain" description="HNH nuclease" evidence="2">
    <location>
        <begin position="72"/>
        <end position="112"/>
    </location>
</feature>
<dbReference type="Pfam" id="PF13392">
    <property type="entry name" value="HNH_3"/>
    <property type="match status" value="1"/>
</dbReference>
<evidence type="ECO:0000256" key="1">
    <source>
        <dbReference type="SAM" id="MobiDB-lite"/>
    </source>
</evidence>
<feature type="compositionally biased region" description="Basic and acidic residues" evidence="1">
    <location>
        <begin position="172"/>
        <end position="188"/>
    </location>
</feature>
<dbReference type="EMBL" id="OM835951">
    <property type="protein sequence ID" value="UNI73613.1"/>
    <property type="molecule type" value="Genomic_DNA"/>
</dbReference>
<feature type="region of interest" description="Disordered" evidence="1">
    <location>
        <begin position="172"/>
        <end position="232"/>
    </location>
</feature>
<protein>
    <submittedName>
        <fullName evidence="3">HNH homing endonuclease</fullName>
    </submittedName>
</protein>
<proteinExistence type="predicted"/>
<accession>A0A9E7CNB0</accession>
<dbReference type="GO" id="GO:0004519">
    <property type="term" value="F:endonuclease activity"/>
    <property type="evidence" value="ECO:0007669"/>
    <property type="project" value="UniProtKB-KW"/>
</dbReference>
<keyword evidence="3" id="KW-0540">Nuclease</keyword>
<gene>
    <name evidence="3" type="ORF">KP12_205</name>
</gene>